<dbReference type="EMBL" id="BAAALD010000145">
    <property type="protein sequence ID" value="GAA1124560.1"/>
    <property type="molecule type" value="Genomic_DNA"/>
</dbReference>
<sequence length="396" mass="41570">MSLQTGGFAAGAAEPTAPQVRALLDRAVGFPGLAEKYRGAAGGRPADLRVLDPLSADELRAAVWSGVRDGLAKDRGAVLYLGGGTTAEPSATLVPSCLFAGDIQRAWSPLAPGDVLLNLSRGTRLWPVHDLCNALAALSGCSAIPYGTPDTDDLGRLVDFFEQCGATALAADTPTLRALLEHCRLTGRRPAWLRTLLWVGVGLDGATARLLAEVLPDAAVWGLYGSVETWAIGCNGPRCARDVFHPLPHQYVELVDGEILVSTLHELAVTPLVRYRTGDTGEFADCPCGAPQPGVRVRGRSADVLSFRGARFGRAELVALAASVEEVAAAEAEVLDAGLPTERLQLSVRTVAGAASDRYLCDWVRECVLARHLTLRQAVAGAPDAFEVVAAAVPAA</sequence>
<dbReference type="SUPFAM" id="SSF56801">
    <property type="entry name" value="Acetyl-CoA synthetase-like"/>
    <property type="match status" value="1"/>
</dbReference>
<protein>
    <recommendedName>
        <fullName evidence="3">Phenylacetate--CoA ligase family protein</fullName>
    </recommendedName>
</protein>
<comment type="caution">
    <text evidence="1">The sequence shown here is derived from an EMBL/GenBank/DDBJ whole genome shotgun (WGS) entry which is preliminary data.</text>
</comment>
<accession>A0ABN1U8A0</accession>
<dbReference type="Proteomes" id="UP001499987">
    <property type="component" value="Unassembled WGS sequence"/>
</dbReference>
<dbReference type="RefSeq" id="WP_344628180.1">
    <property type="nucleotide sequence ID" value="NZ_BAAALD010000145.1"/>
</dbReference>
<evidence type="ECO:0000313" key="1">
    <source>
        <dbReference type="EMBL" id="GAA1124560.1"/>
    </source>
</evidence>
<dbReference type="Gene3D" id="3.40.50.12780">
    <property type="entry name" value="N-terminal domain of ligase-like"/>
    <property type="match status" value="1"/>
</dbReference>
<keyword evidence="2" id="KW-1185">Reference proteome</keyword>
<reference evidence="1 2" key="1">
    <citation type="journal article" date="2019" name="Int. J. Syst. Evol. Microbiol.">
        <title>The Global Catalogue of Microorganisms (GCM) 10K type strain sequencing project: providing services to taxonomists for standard genome sequencing and annotation.</title>
        <authorList>
            <consortium name="The Broad Institute Genomics Platform"/>
            <consortium name="The Broad Institute Genome Sequencing Center for Infectious Disease"/>
            <person name="Wu L."/>
            <person name="Ma J."/>
        </authorList>
    </citation>
    <scope>NUCLEOTIDE SEQUENCE [LARGE SCALE GENOMIC DNA]</scope>
    <source>
        <strain evidence="1 2">JCM 13002</strain>
    </source>
</reference>
<proteinExistence type="predicted"/>
<organism evidence="1 2">
    <name type="scientific">Kitasatospora arboriphila</name>
    <dbReference type="NCBI Taxonomy" id="258052"/>
    <lineage>
        <taxon>Bacteria</taxon>
        <taxon>Bacillati</taxon>
        <taxon>Actinomycetota</taxon>
        <taxon>Actinomycetes</taxon>
        <taxon>Kitasatosporales</taxon>
        <taxon>Streptomycetaceae</taxon>
        <taxon>Kitasatospora</taxon>
    </lineage>
</organism>
<evidence type="ECO:0000313" key="2">
    <source>
        <dbReference type="Proteomes" id="UP001499987"/>
    </source>
</evidence>
<evidence type="ECO:0008006" key="3">
    <source>
        <dbReference type="Google" id="ProtNLM"/>
    </source>
</evidence>
<name>A0ABN1U8A0_9ACTN</name>
<dbReference type="InterPro" id="IPR042099">
    <property type="entry name" value="ANL_N_sf"/>
</dbReference>
<gene>
    <name evidence="1" type="ORF">GCM10009663_74350</name>
</gene>